<evidence type="ECO:0000313" key="3">
    <source>
        <dbReference type="Proteomes" id="UP001195483"/>
    </source>
</evidence>
<accession>A0AAE0SZE8</accession>
<evidence type="ECO:0008006" key="4">
    <source>
        <dbReference type="Google" id="ProtNLM"/>
    </source>
</evidence>
<feature type="signal peptide" evidence="1">
    <location>
        <begin position="1"/>
        <end position="21"/>
    </location>
</feature>
<reference evidence="2" key="3">
    <citation type="submission" date="2023-05" db="EMBL/GenBank/DDBJ databases">
        <authorList>
            <person name="Smith C.H."/>
        </authorList>
    </citation>
    <scope>NUCLEOTIDE SEQUENCE</scope>
    <source>
        <strain evidence="2">CHS0354</strain>
        <tissue evidence="2">Mantle</tissue>
    </source>
</reference>
<dbReference type="EMBL" id="JAEAOA010001592">
    <property type="protein sequence ID" value="KAK3600398.1"/>
    <property type="molecule type" value="Genomic_DNA"/>
</dbReference>
<proteinExistence type="predicted"/>
<name>A0AAE0SZE8_9BIVA</name>
<gene>
    <name evidence="2" type="ORF">CHS0354_026629</name>
</gene>
<feature type="chain" id="PRO_5042046268" description="CUB domain-containing protein" evidence="1">
    <location>
        <begin position="22"/>
        <end position="303"/>
    </location>
</feature>
<evidence type="ECO:0000256" key="1">
    <source>
        <dbReference type="SAM" id="SignalP"/>
    </source>
</evidence>
<dbReference type="AlphaFoldDB" id="A0AAE0SZE8"/>
<protein>
    <recommendedName>
        <fullName evidence="4">CUB domain-containing protein</fullName>
    </recommendedName>
</protein>
<keyword evidence="3" id="KW-1185">Reference proteome</keyword>
<reference evidence="2" key="2">
    <citation type="journal article" date="2021" name="Genome Biol. Evol.">
        <title>Developing a high-quality reference genome for a parasitic bivalve with doubly uniparental inheritance (Bivalvia: Unionida).</title>
        <authorList>
            <person name="Smith C.H."/>
        </authorList>
    </citation>
    <scope>NUCLEOTIDE SEQUENCE</scope>
    <source>
        <strain evidence="2">CHS0354</strain>
        <tissue evidence="2">Mantle</tissue>
    </source>
</reference>
<evidence type="ECO:0000313" key="2">
    <source>
        <dbReference type="EMBL" id="KAK3600398.1"/>
    </source>
</evidence>
<comment type="caution">
    <text evidence="2">The sequence shown here is derived from an EMBL/GenBank/DDBJ whole genome shotgun (WGS) entry which is preliminary data.</text>
</comment>
<organism evidence="2 3">
    <name type="scientific">Potamilus streckersoni</name>
    <dbReference type="NCBI Taxonomy" id="2493646"/>
    <lineage>
        <taxon>Eukaryota</taxon>
        <taxon>Metazoa</taxon>
        <taxon>Spiralia</taxon>
        <taxon>Lophotrochozoa</taxon>
        <taxon>Mollusca</taxon>
        <taxon>Bivalvia</taxon>
        <taxon>Autobranchia</taxon>
        <taxon>Heteroconchia</taxon>
        <taxon>Palaeoheterodonta</taxon>
        <taxon>Unionida</taxon>
        <taxon>Unionoidea</taxon>
        <taxon>Unionidae</taxon>
        <taxon>Ambleminae</taxon>
        <taxon>Lampsilini</taxon>
        <taxon>Potamilus</taxon>
    </lineage>
</organism>
<reference evidence="2" key="1">
    <citation type="journal article" date="2021" name="Genome Biol. Evol.">
        <title>A High-Quality Reference Genome for a Parasitic Bivalve with Doubly Uniparental Inheritance (Bivalvia: Unionida).</title>
        <authorList>
            <person name="Smith C.H."/>
        </authorList>
    </citation>
    <scope>NUCLEOTIDE SEQUENCE</scope>
    <source>
        <strain evidence="2">CHS0354</strain>
    </source>
</reference>
<dbReference type="Proteomes" id="UP001195483">
    <property type="component" value="Unassembled WGS sequence"/>
</dbReference>
<sequence>MFAGNIPWSGVILLFLPVCLSQAPSCLDPPLRQRHQRYIELACTDGKIFSIDVAAGRGTCGRITCSGFSPTLLHESLNCYWQSTCRIRFPTEIIVKTEDFINCLGKRPDFMRLESWRCLNISNQIIDMSSPIRLIPFQPGVIRSHGNYPWDYDYSDFSDGSFMLNGFRNNSHTFYLRPNTKLVLSTGKIGINSYDYLTYFTKDFPEGRSLSEGTLEFHAETERVTIQFLVSIRTNGGAGFVICFAYVRPADPIGNACDFITTLHGTSRDQPVSPLRMMRNAEFRRTRKQRKTNKGGKQAELQL</sequence>
<keyword evidence="1" id="KW-0732">Signal</keyword>